<comment type="caution">
    <text evidence="4">The sequence shown here is derived from an EMBL/GenBank/DDBJ whole genome shotgun (WGS) entry which is preliminary data.</text>
</comment>
<name>A0ABV8C024_9PSEU</name>
<dbReference type="RefSeq" id="WP_382376921.1">
    <property type="nucleotide sequence ID" value="NZ_JBHRZI010000023.1"/>
</dbReference>
<keyword evidence="1" id="KW-0479">Metal-binding</keyword>
<dbReference type="EMBL" id="JBHRZI010000023">
    <property type="protein sequence ID" value="MFC3895375.1"/>
    <property type="molecule type" value="Genomic_DNA"/>
</dbReference>
<dbReference type="InterPro" id="IPR050072">
    <property type="entry name" value="Peptidase_M20A"/>
</dbReference>
<dbReference type="SUPFAM" id="SSF55031">
    <property type="entry name" value="Bacterial exopeptidase dimerisation domain"/>
    <property type="match status" value="1"/>
</dbReference>
<dbReference type="PANTHER" id="PTHR43808">
    <property type="entry name" value="ACETYLORNITHINE DEACETYLASE"/>
    <property type="match status" value="1"/>
</dbReference>
<evidence type="ECO:0000256" key="2">
    <source>
        <dbReference type="ARBA" id="ARBA00022801"/>
    </source>
</evidence>
<dbReference type="Proteomes" id="UP001595690">
    <property type="component" value="Unassembled WGS sequence"/>
</dbReference>
<dbReference type="InterPro" id="IPR011650">
    <property type="entry name" value="Peptidase_M20_dimer"/>
</dbReference>
<feature type="domain" description="Peptidase M20 dimerisation" evidence="3">
    <location>
        <begin position="159"/>
        <end position="249"/>
    </location>
</feature>
<evidence type="ECO:0000259" key="3">
    <source>
        <dbReference type="Pfam" id="PF07687"/>
    </source>
</evidence>
<accession>A0ABV8C024</accession>
<organism evidence="4 5">
    <name type="scientific">Lentzea rhizosphaerae</name>
    <dbReference type="NCBI Taxonomy" id="2041025"/>
    <lineage>
        <taxon>Bacteria</taxon>
        <taxon>Bacillati</taxon>
        <taxon>Actinomycetota</taxon>
        <taxon>Actinomycetes</taxon>
        <taxon>Pseudonocardiales</taxon>
        <taxon>Pseudonocardiaceae</taxon>
        <taxon>Lentzea</taxon>
    </lineage>
</organism>
<keyword evidence="2" id="KW-0378">Hydrolase</keyword>
<dbReference type="Gene3D" id="3.30.70.360">
    <property type="match status" value="1"/>
</dbReference>
<evidence type="ECO:0000256" key="1">
    <source>
        <dbReference type="ARBA" id="ARBA00022723"/>
    </source>
</evidence>
<dbReference type="InterPro" id="IPR002933">
    <property type="entry name" value="Peptidase_M20"/>
</dbReference>
<dbReference type="Gene3D" id="3.40.630.10">
    <property type="entry name" value="Zn peptidases"/>
    <property type="match status" value="1"/>
</dbReference>
<keyword evidence="5" id="KW-1185">Reference proteome</keyword>
<dbReference type="PIRSF" id="PIRSF037238">
    <property type="entry name" value="Carboxypeptidase_G2"/>
    <property type="match status" value="1"/>
</dbReference>
<evidence type="ECO:0000313" key="4">
    <source>
        <dbReference type="EMBL" id="MFC3895375.1"/>
    </source>
</evidence>
<evidence type="ECO:0000313" key="5">
    <source>
        <dbReference type="Proteomes" id="UP001595690"/>
    </source>
</evidence>
<protein>
    <submittedName>
        <fullName evidence="4">M20 family metallopeptidase</fullName>
    </submittedName>
</protein>
<reference evidence="5" key="1">
    <citation type="journal article" date="2019" name="Int. J. Syst. Evol. Microbiol.">
        <title>The Global Catalogue of Microorganisms (GCM) 10K type strain sequencing project: providing services to taxonomists for standard genome sequencing and annotation.</title>
        <authorList>
            <consortium name="The Broad Institute Genomics Platform"/>
            <consortium name="The Broad Institute Genome Sequencing Center for Infectious Disease"/>
            <person name="Wu L."/>
            <person name="Ma J."/>
        </authorList>
    </citation>
    <scope>NUCLEOTIDE SEQUENCE [LARGE SCALE GENOMIC DNA]</scope>
    <source>
        <strain evidence="5">CGMCC 4.7405</strain>
    </source>
</reference>
<dbReference type="InterPro" id="IPR036264">
    <property type="entry name" value="Bact_exopeptidase_dim_dom"/>
</dbReference>
<dbReference type="SUPFAM" id="SSF53187">
    <property type="entry name" value="Zn-dependent exopeptidases"/>
    <property type="match status" value="1"/>
</dbReference>
<sequence>MSLLQQLVEIESPSSDHAACRAVQDVLGELLSASGGRIERSVGSDGTPVMVARFGAQRSPVLLLGHVDTVWPCGTLEERPYAVSDGVATGPGVYDMKAGLVQIVSALSSSDSPDVTVLLNADEELGSPGSQDLITAEAARSRCAFVLEPCGPGGALKTRRKGIGMYTLEVTGRAAHPGLDFAGGVNAVVELAHQVTALGRLTSGETTVNVGRVDGGTGRNVVPARASALFESRFWTAEEGARVDSAVHGLLPVDPRASVRVTGGVHKAPMERTPAVEALVELAASCADWELTEMAVGGVSDGNVTAAAGVPTIDGLGADGGGAHAVDEHVVLADIPRRAAWLAEMLHRLERTSELPSAATSARP</sequence>
<gene>
    <name evidence="4" type="ORF">ACFOWZ_28175</name>
</gene>
<dbReference type="InterPro" id="IPR017150">
    <property type="entry name" value="Pept_M20_glutamate_carboxypep"/>
</dbReference>
<dbReference type="Pfam" id="PF01546">
    <property type="entry name" value="Peptidase_M20"/>
    <property type="match status" value="1"/>
</dbReference>
<proteinExistence type="predicted"/>
<dbReference type="CDD" id="cd03885">
    <property type="entry name" value="M20_CPDG2"/>
    <property type="match status" value="1"/>
</dbReference>
<dbReference type="PANTHER" id="PTHR43808:SF9">
    <property type="entry name" value="BLL0789 PROTEIN"/>
    <property type="match status" value="1"/>
</dbReference>
<dbReference type="Pfam" id="PF07687">
    <property type="entry name" value="M20_dimer"/>
    <property type="match status" value="1"/>
</dbReference>